<dbReference type="Proteomes" id="UP000596661">
    <property type="component" value="Chromosome 4"/>
</dbReference>
<dbReference type="GO" id="GO:0003676">
    <property type="term" value="F:nucleic acid binding"/>
    <property type="evidence" value="ECO:0007669"/>
    <property type="project" value="InterPro"/>
</dbReference>
<feature type="compositionally biased region" description="Basic residues" evidence="1">
    <location>
        <begin position="1115"/>
        <end position="1129"/>
    </location>
</feature>
<feature type="compositionally biased region" description="Low complexity" evidence="1">
    <location>
        <begin position="1307"/>
        <end position="1318"/>
    </location>
</feature>
<evidence type="ECO:0000313" key="5">
    <source>
        <dbReference type="EnsemblPlants" id="cds.evm.model.04.571"/>
    </source>
</evidence>
<feature type="region of interest" description="Disordered" evidence="1">
    <location>
        <begin position="1073"/>
        <end position="1139"/>
    </location>
</feature>
<feature type="compositionally biased region" description="Polar residues" evidence="1">
    <location>
        <begin position="1328"/>
        <end position="1337"/>
    </location>
</feature>
<name>A0A803PHZ6_CANSA</name>
<dbReference type="EnsemblPlants" id="evm.model.04.571">
    <property type="protein sequence ID" value="cds.evm.model.04.571"/>
    <property type="gene ID" value="evm.TU.04.571"/>
</dbReference>
<dbReference type="InterPro" id="IPR052343">
    <property type="entry name" value="Retrotransposon-Effector_Assoc"/>
</dbReference>
<feature type="domain" description="Reverse transcriptase" evidence="2">
    <location>
        <begin position="2"/>
        <end position="90"/>
    </location>
</feature>
<dbReference type="CDD" id="cd01650">
    <property type="entry name" value="RT_nLTR_like"/>
    <property type="match status" value="2"/>
</dbReference>
<dbReference type="Pfam" id="PF13456">
    <property type="entry name" value="RVT_3"/>
    <property type="match status" value="1"/>
</dbReference>
<dbReference type="Pfam" id="PF00078">
    <property type="entry name" value="RVT_1"/>
    <property type="match status" value="2"/>
</dbReference>
<dbReference type="Gene3D" id="3.30.420.10">
    <property type="entry name" value="Ribonuclease H-like superfamily/Ribonuclease H"/>
    <property type="match status" value="1"/>
</dbReference>
<reference evidence="5" key="2">
    <citation type="submission" date="2021-03" db="UniProtKB">
        <authorList>
            <consortium name="EnsemblPlants"/>
        </authorList>
    </citation>
    <scope>IDENTIFICATION</scope>
</reference>
<evidence type="ECO:0000313" key="6">
    <source>
        <dbReference type="Proteomes" id="UP000596661"/>
    </source>
</evidence>
<dbReference type="InterPro" id="IPR012337">
    <property type="entry name" value="RNaseH-like_sf"/>
</dbReference>
<dbReference type="InterPro" id="IPR036397">
    <property type="entry name" value="RNaseH_sf"/>
</dbReference>
<dbReference type="CDD" id="cd06222">
    <property type="entry name" value="RNase_H_like"/>
    <property type="match status" value="1"/>
</dbReference>
<feature type="domain" description="Reverse transcriptase zinc-binding" evidence="4">
    <location>
        <begin position="238"/>
        <end position="330"/>
    </location>
</feature>
<feature type="region of interest" description="Disordered" evidence="1">
    <location>
        <begin position="1264"/>
        <end position="1337"/>
    </location>
</feature>
<dbReference type="InterPro" id="IPR000477">
    <property type="entry name" value="RT_dom"/>
</dbReference>
<evidence type="ECO:0000259" key="4">
    <source>
        <dbReference type="Pfam" id="PF13966"/>
    </source>
</evidence>
<reference evidence="5" key="1">
    <citation type="submission" date="2018-11" db="EMBL/GenBank/DDBJ databases">
        <authorList>
            <person name="Grassa J C."/>
        </authorList>
    </citation>
    <scope>NUCLEOTIDE SEQUENCE [LARGE SCALE GENOMIC DNA]</scope>
</reference>
<dbReference type="SUPFAM" id="SSF53098">
    <property type="entry name" value="Ribonuclease H-like"/>
    <property type="match status" value="1"/>
</dbReference>
<dbReference type="PANTHER" id="PTHR46890">
    <property type="entry name" value="NON-LTR RETROLELEMENT REVERSE TRANSCRIPTASE-LIKE PROTEIN-RELATED"/>
    <property type="match status" value="1"/>
</dbReference>
<dbReference type="Gramene" id="evm.model.04.571">
    <property type="protein sequence ID" value="cds.evm.model.04.571"/>
    <property type="gene ID" value="evm.TU.04.571"/>
</dbReference>
<protein>
    <recommendedName>
        <fullName evidence="7">Reverse transcriptase domain-containing protein</fullName>
    </recommendedName>
</protein>
<dbReference type="SUPFAM" id="SSF56672">
    <property type="entry name" value="DNA/RNA polymerases"/>
    <property type="match status" value="1"/>
</dbReference>
<organism evidence="5 6">
    <name type="scientific">Cannabis sativa</name>
    <name type="common">Hemp</name>
    <name type="synonym">Marijuana</name>
    <dbReference type="NCBI Taxonomy" id="3483"/>
    <lineage>
        <taxon>Eukaryota</taxon>
        <taxon>Viridiplantae</taxon>
        <taxon>Streptophyta</taxon>
        <taxon>Embryophyta</taxon>
        <taxon>Tracheophyta</taxon>
        <taxon>Spermatophyta</taxon>
        <taxon>Magnoliopsida</taxon>
        <taxon>eudicotyledons</taxon>
        <taxon>Gunneridae</taxon>
        <taxon>Pentapetalae</taxon>
        <taxon>rosids</taxon>
        <taxon>fabids</taxon>
        <taxon>Rosales</taxon>
        <taxon>Cannabaceae</taxon>
        <taxon>Cannabis</taxon>
    </lineage>
</organism>
<dbReference type="Pfam" id="PF13966">
    <property type="entry name" value="zf-RVT"/>
    <property type="match status" value="1"/>
</dbReference>
<dbReference type="PANTHER" id="PTHR46890:SF48">
    <property type="entry name" value="RNA-DIRECTED DNA POLYMERASE"/>
    <property type="match status" value="1"/>
</dbReference>
<accession>A0A803PHZ6</accession>
<dbReference type="InterPro" id="IPR002156">
    <property type="entry name" value="RNaseH_domain"/>
</dbReference>
<feature type="domain" description="RNase H type-1" evidence="3">
    <location>
        <begin position="491"/>
        <end position="613"/>
    </location>
</feature>
<keyword evidence="6" id="KW-1185">Reference proteome</keyword>
<feature type="compositionally biased region" description="Basic and acidic residues" evidence="1">
    <location>
        <begin position="1101"/>
        <end position="1114"/>
    </location>
</feature>
<evidence type="ECO:0000259" key="3">
    <source>
        <dbReference type="Pfam" id="PF13456"/>
    </source>
</evidence>
<dbReference type="GO" id="GO:0004523">
    <property type="term" value="F:RNA-DNA hybrid ribonuclease activity"/>
    <property type="evidence" value="ECO:0007669"/>
    <property type="project" value="InterPro"/>
</dbReference>
<dbReference type="InterPro" id="IPR044730">
    <property type="entry name" value="RNase_H-like_dom_plant"/>
</dbReference>
<feature type="compositionally biased region" description="Acidic residues" evidence="1">
    <location>
        <begin position="1077"/>
        <end position="1091"/>
    </location>
</feature>
<evidence type="ECO:0000259" key="2">
    <source>
        <dbReference type="Pfam" id="PF00078"/>
    </source>
</evidence>
<proteinExistence type="predicted"/>
<feature type="compositionally biased region" description="Polar residues" evidence="1">
    <location>
        <begin position="1273"/>
        <end position="1299"/>
    </location>
</feature>
<dbReference type="InterPro" id="IPR026960">
    <property type="entry name" value="RVT-Znf"/>
</dbReference>
<sequence>MGDYRPISLCNVIYKLISKVIVLRFKDVLPFVISENQSAFLPNRLITDNILVAFELVHHLKHKTQGNKGFSALKLDMSKAFDRVEWDYLSALNGEIVGNVWPTRGLRQARLLKHRYFPSNTFLEAHKGHSPSLTWQGIHWGRELLLKGLRYKIGNGFHVRCGIDPWIPGHDEFKLIYFSGEPSTPVSTYIHDTMEWNLPLLHEDFAQIDIDRILTTPLSFYQSTDRLFWHHTTNGLYSVKSGFHLASSISEKHQESSSDDHKSWWKYFWALQIPPKVKIFAWKVVQNALPVATGLHKRNVIDSALCSRCKHAWESIGHALFSCKSAKAVWKGTKFLIDYHHAHSMFNGDYLIHLATTMEKMDVEEIICVMWSIWNDRNKVLHGGLPRDPISIASFALNYIEKNRSAKGLSCKKLQQEITHRNATSQSRPVHQTSSNQEFVQGPHLTAVNSQGMPTLHTMSAPSRSPCSVPRQQLLDNISWTPPAMNELKMNVDAAANFKDQTLGIGAVVRNYKGAVIAALSKRVQGCFRSDEMEAKALFHSLNWVKQYPFLIAMVETDALRVSSALNSSHKDLSCFADLIDDVRCLLSSFPRVTIIHARRQANKAAHGLARYALELDEDCRFPIVVSEHADGLFLVTFECEGDKGRIPEGQSWHFSQSVTIFAAPHNSFPITHEHLHYVPFWIQVYAIPFMCKSYDLAKFIASKVGDLIEVDKTIIGKGIGPYLRMRILLDVHLPLRRGMNLRFIKTDTSQVVVAVVTKVSDPPRKMTLISWNAQGLGSTCAFRRLSLLVKEHRPLVLFLMETRMSSHAIDRVKMSLGFDFGFEVPQILCTTLYKVISKVLANHLKVVLDKIISPSQSVFVSGRVIFDNILLAQEVIHAINSRRQGKTGWTALKLDMTKAFDRVEWHFFESIMFHFNFPLHFVSLIMKFISTPAISFLINGAIKGPIKPTRGLRQGYPLSPYLFILCAEASFFAQLREPLVLNLMMLSQFILELLASYQIYTNVAIDNTKKKHSLEIVVINESNQNVAGIIKPIVGNVSPTIAEAKGLLLAVQWSQLIRLPVANLRDEEATSRVNVDIEEQDETHDEEYEEKQDRKSRKHPPVDLRHKLNDKHGNLRKHLEKKKVSRRQKRDDLESNCEDREPYARNILEAKLPNNFEMPEMAIYTEDMNPSDPLSQFNRVMTVMRVSNDAKCLCFPLTFGGSAEEWFKKLEPGSWTVGTSCRSALDGSLWQQEKLTSNWRYSKQGFELELLFGITCSRKEQQASKTFKRGSKTQSHLGAPANNPSRMNAQLPAQSAPATSMAGVPQSSQSKRSSKGSMRPEDKRQTRGYTPQYTQYTGLTDTQERVYFATRQNTHYRKPPLLYRDSSWRDPNKRCDYHNDINHTTNECTNLKDEIESLI</sequence>
<evidence type="ECO:0000256" key="1">
    <source>
        <dbReference type="SAM" id="MobiDB-lite"/>
    </source>
</evidence>
<feature type="domain" description="Reverse transcriptase" evidence="2">
    <location>
        <begin position="828"/>
        <end position="972"/>
    </location>
</feature>
<feature type="compositionally biased region" description="Basic and acidic residues" evidence="1">
    <location>
        <begin position="1130"/>
        <end position="1139"/>
    </location>
</feature>
<evidence type="ECO:0008006" key="7">
    <source>
        <dbReference type="Google" id="ProtNLM"/>
    </source>
</evidence>
<dbReference type="EMBL" id="UZAU01000364">
    <property type="status" value="NOT_ANNOTATED_CDS"/>
    <property type="molecule type" value="Genomic_DNA"/>
</dbReference>
<dbReference type="InterPro" id="IPR043502">
    <property type="entry name" value="DNA/RNA_pol_sf"/>
</dbReference>